<sequence>MKPLQYALLWVGEALLFTVVLVLMYVMMPEVKVYSFIRMYTGVIPGDTWDKYYFLSICVSSLLIVAMLIYLTALIKKR</sequence>
<keyword evidence="1" id="KW-0472">Membrane</keyword>
<feature type="transmembrane region" description="Helical" evidence="1">
    <location>
        <begin position="52"/>
        <end position="75"/>
    </location>
</feature>
<evidence type="ECO:0000313" key="2">
    <source>
        <dbReference type="EMBL" id="BCU57648.1"/>
    </source>
</evidence>
<feature type="transmembrane region" description="Helical" evidence="1">
    <location>
        <begin position="7"/>
        <end position="28"/>
    </location>
</feature>
<name>A0AA86IW60_9ENTR</name>
<keyword evidence="1" id="KW-0812">Transmembrane</keyword>
<accession>A0AA86IW60</accession>
<proteinExistence type="predicted"/>
<evidence type="ECO:0000256" key="1">
    <source>
        <dbReference type="SAM" id="Phobius"/>
    </source>
</evidence>
<reference evidence="2" key="1">
    <citation type="submission" date="2021-04" db="EMBL/GenBank/DDBJ databases">
        <title>Difference and commonality of drug resistance evolution in various bacteria. and drug sensitivity profiles.</title>
        <authorList>
            <person name="Maeda T."/>
            <person name="Shibai A."/>
            <person name="Kawada K."/>
            <person name="Kotani H."/>
            <person name="Tarusawa Y."/>
            <person name="Tanabe K."/>
            <person name="Furusawa C."/>
        </authorList>
    </citation>
    <scope>NUCLEOTIDE SEQUENCE</scope>
    <source>
        <strain evidence="2">JCM 8580</strain>
    </source>
</reference>
<protein>
    <submittedName>
        <fullName evidence="2">Uncharacterized protein</fullName>
    </submittedName>
</protein>
<gene>
    <name evidence="2" type="ORF">ENKO_42420</name>
</gene>
<organism evidence="2 3">
    <name type="scientific">Enterobacter kobei</name>
    <dbReference type="NCBI Taxonomy" id="208224"/>
    <lineage>
        <taxon>Bacteria</taxon>
        <taxon>Pseudomonadati</taxon>
        <taxon>Pseudomonadota</taxon>
        <taxon>Gammaproteobacteria</taxon>
        <taxon>Enterobacterales</taxon>
        <taxon>Enterobacteriaceae</taxon>
        <taxon>Enterobacter</taxon>
        <taxon>Enterobacter cloacae complex</taxon>
    </lineage>
</organism>
<keyword evidence="1" id="KW-1133">Transmembrane helix</keyword>
<dbReference type="EMBL" id="AP024590">
    <property type="protein sequence ID" value="BCU57648.1"/>
    <property type="molecule type" value="Genomic_DNA"/>
</dbReference>
<evidence type="ECO:0000313" key="3">
    <source>
        <dbReference type="Proteomes" id="UP000682928"/>
    </source>
</evidence>
<dbReference type="AlphaFoldDB" id="A0AA86IW60"/>
<dbReference type="Proteomes" id="UP000682928">
    <property type="component" value="Chromosome"/>
</dbReference>